<organism evidence="22 23">
    <name type="scientific">Pyxicephalus adspersus</name>
    <name type="common">African bullfrog</name>
    <dbReference type="NCBI Taxonomy" id="30357"/>
    <lineage>
        <taxon>Eukaryota</taxon>
        <taxon>Metazoa</taxon>
        <taxon>Chordata</taxon>
        <taxon>Craniata</taxon>
        <taxon>Vertebrata</taxon>
        <taxon>Euteleostomi</taxon>
        <taxon>Amphibia</taxon>
        <taxon>Batrachia</taxon>
        <taxon>Anura</taxon>
        <taxon>Neobatrachia</taxon>
        <taxon>Ranoidea</taxon>
        <taxon>Pyxicephalidae</taxon>
        <taxon>Pyxicephalinae</taxon>
        <taxon>Pyxicephalus</taxon>
    </lineage>
</organism>
<evidence type="ECO:0000256" key="5">
    <source>
        <dbReference type="ARBA" id="ARBA00012108"/>
    </source>
</evidence>
<evidence type="ECO:0000256" key="16">
    <source>
        <dbReference type="ARBA" id="ARBA00069878"/>
    </source>
</evidence>
<dbReference type="FunFam" id="3.30.420.10:FF:000041">
    <property type="entry name" value="Exonuclease 3'-5' domain containing 2"/>
    <property type="match status" value="1"/>
</dbReference>
<dbReference type="SUPFAM" id="SSF53098">
    <property type="entry name" value="Ribonuclease H-like"/>
    <property type="match status" value="1"/>
</dbReference>
<reference evidence="22" key="1">
    <citation type="thesis" date="2020" institute="ProQuest LLC" country="789 East Eisenhower Parkway, Ann Arbor, MI, USA">
        <title>Comparative Genomics and Chromosome Evolution.</title>
        <authorList>
            <person name="Mudd A.B."/>
        </authorList>
    </citation>
    <scope>NUCLEOTIDE SEQUENCE</scope>
    <source>
        <strain evidence="22">1538</strain>
        <tissue evidence="22">Blood</tissue>
    </source>
</reference>
<dbReference type="GO" id="GO:0000175">
    <property type="term" value="F:3'-5'-RNA exonuclease activity"/>
    <property type="evidence" value="ECO:0007669"/>
    <property type="project" value="UniProtKB-ARBA"/>
</dbReference>
<evidence type="ECO:0000313" key="22">
    <source>
        <dbReference type="EMBL" id="DBA14245.1"/>
    </source>
</evidence>
<keyword evidence="13 20" id="KW-0472">Membrane</keyword>
<sequence length="607" mass="68677">MPRHTGLTLGVASLVGTTVGCLVLWKLINRRRRQCCVSSHVKDCTTLNAETSDHILQKPLEVEVSSSFTVEKILQAEIRIVSKAEEWEAVWPSLKKDLDVFPVLGMDCEWVSVDGRANPISLLQMASHSGFCVLVRLPRLVNAGSTIPRTLLTLLADGDVLKVGVGCREDASKLLIDYGLSVKGIVDIRYLAMRQRRDLFQNSLSLKSLSETILCYPLDKSFQLRCSNWDAEEFTQDQVFYAARDAQVSVALFLHLLGFFTTNSSPHWGSMLSKCQGLIDVPFKGKGIANGEVNGGQGQKKEGLCEQSIQNSQGRDPRRNKKKPLGVGYSVRKSPLYDNCFLHAPDGQPLCTCDRKKAQWYLDKAIGDLISTEPFIVRLRFEPSGRPETNSDYYLTVKENLCVVCGKKESYIRKGTEKNIVPHEYRRHFPIQMKDHNSHDVLLLCTSCHAVSNYYDNNLKQQLAVEFCAPIGCEEGVRMLEDATRRQVRSAARALLNASKLPEYRKEELLAEIKEFYCIKMVSEETLKEAANLETRIFNETYTPHGLKVVQCFAKGGLKSLMELEKRWRQHFLDTMQPKFLPQQWSVDHNHSKLIKKYGEDLPIKLG</sequence>
<comment type="cofactor">
    <cofactor evidence="2">
        <name>Mn(2+)</name>
        <dbReference type="ChEBI" id="CHEBI:29035"/>
    </cofactor>
</comment>
<keyword evidence="12" id="KW-0496">Mitochondrion</keyword>
<comment type="caution">
    <text evidence="22">The sequence shown here is derived from an EMBL/GenBank/DDBJ whole genome shotgun (WGS) entry which is preliminary data.</text>
</comment>
<dbReference type="Pfam" id="PF01612">
    <property type="entry name" value="DNA_pol_A_exo1"/>
    <property type="match status" value="1"/>
</dbReference>
<proteinExistence type="inferred from homology"/>
<evidence type="ECO:0000256" key="2">
    <source>
        <dbReference type="ARBA" id="ARBA00001936"/>
    </source>
</evidence>
<dbReference type="EMBL" id="DYDO01000013">
    <property type="protein sequence ID" value="DBA14245.1"/>
    <property type="molecule type" value="Genomic_DNA"/>
</dbReference>
<dbReference type="PANTHER" id="PTHR13620:SF104">
    <property type="entry name" value="EXONUCLEASE 3'-5' DOMAIN-CONTAINING PROTEIN 2"/>
    <property type="match status" value="1"/>
</dbReference>
<evidence type="ECO:0000256" key="15">
    <source>
        <dbReference type="ARBA" id="ARBA00064376"/>
    </source>
</evidence>
<name>A0AAV2ZHD8_PYXAD</name>
<evidence type="ECO:0000256" key="7">
    <source>
        <dbReference type="ARBA" id="ARBA00022722"/>
    </source>
</evidence>
<dbReference type="GO" id="GO:0008310">
    <property type="term" value="F:single-stranded DNA 3'-5' DNA exonuclease activity"/>
    <property type="evidence" value="ECO:0007669"/>
    <property type="project" value="UniProtKB-EC"/>
</dbReference>
<evidence type="ECO:0000256" key="14">
    <source>
        <dbReference type="ARBA" id="ARBA00061005"/>
    </source>
</evidence>
<dbReference type="CDD" id="cd06141">
    <property type="entry name" value="WRN_exo"/>
    <property type="match status" value="1"/>
</dbReference>
<evidence type="ECO:0000256" key="4">
    <source>
        <dbReference type="ARBA" id="ARBA00004325"/>
    </source>
</evidence>
<evidence type="ECO:0000256" key="12">
    <source>
        <dbReference type="ARBA" id="ARBA00023128"/>
    </source>
</evidence>
<keyword evidence="10" id="KW-0269">Exonuclease</keyword>
<keyword evidence="9" id="KW-0378">Hydrolase</keyword>
<dbReference type="GO" id="GO:0031966">
    <property type="term" value="C:mitochondrial membrane"/>
    <property type="evidence" value="ECO:0007669"/>
    <property type="project" value="UniProtKB-SubCell"/>
</dbReference>
<dbReference type="GO" id="GO:0003676">
    <property type="term" value="F:nucleic acid binding"/>
    <property type="evidence" value="ECO:0007669"/>
    <property type="project" value="InterPro"/>
</dbReference>
<evidence type="ECO:0000256" key="11">
    <source>
        <dbReference type="ARBA" id="ARBA00022989"/>
    </source>
</evidence>
<keyword evidence="7" id="KW-0540">Nuclease</keyword>
<evidence type="ECO:0000256" key="6">
    <source>
        <dbReference type="ARBA" id="ARBA00022692"/>
    </source>
</evidence>
<evidence type="ECO:0000256" key="19">
    <source>
        <dbReference type="SAM" id="MobiDB-lite"/>
    </source>
</evidence>
<evidence type="ECO:0000256" key="10">
    <source>
        <dbReference type="ARBA" id="ARBA00022839"/>
    </source>
</evidence>
<dbReference type="InterPro" id="IPR051132">
    <property type="entry name" value="3-5_Exonuclease_domain"/>
</dbReference>
<comment type="subunit">
    <text evidence="15">Homodimer. Interacts with RBBP8, MRE11 and BRCA1.</text>
</comment>
<feature type="transmembrane region" description="Helical" evidence="20">
    <location>
        <begin position="6"/>
        <end position="25"/>
    </location>
</feature>
<comment type="cofactor">
    <cofactor evidence="3">
        <name>Mg(2+)</name>
        <dbReference type="ChEBI" id="CHEBI:18420"/>
    </cofactor>
</comment>
<comment type="similarity">
    <text evidence="14">Belongs to the EXD2 family.</text>
</comment>
<dbReference type="InterPro" id="IPR002562">
    <property type="entry name" value="3'-5'_exonuclease_dom"/>
</dbReference>
<accession>A0AAV2ZHD8</accession>
<dbReference type="GO" id="GO:0005634">
    <property type="term" value="C:nucleus"/>
    <property type="evidence" value="ECO:0007669"/>
    <property type="project" value="TreeGrafter"/>
</dbReference>
<comment type="subcellular location">
    <subcellularLocation>
        <location evidence="4">Mitochondrion membrane</location>
    </subcellularLocation>
</comment>
<gene>
    <name evidence="22" type="ORF">GDO54_005242</name>
</gene>
<dbReference type="PANTHER" id="PTHR13620">
    <property type="entry name" value="3-5 EXONUCLEASE"/>
    <property type="match status" value="1"/>
</dbReference>
<dbReference type="InterPro" id="IPR012337">
    <property type="entry name" value="RNaseH-like_sf"/>
</dbReference>
<evidence type="ECO:0000259" key="21">
    <source>
        <dbReference type="SMART" id="SM00474"/>
    </source>
</evidence>
<dbReference type="EC" id="3.1.11.1" evidence="5"/>
<keyword evidence="8" id="KW-0479">Metal-binding</keyword>
<evidence type="ECO:0000256" key="17">
    <source>
        <dbReference type="ARBA" id="ARBA00075515"/>
    </source>
</evidence>
<evidence type="ECO:0000256" key="18">
    <source>
        <dbReference type="ARBA" id="ARBA00082634"/>
    </source>
</evidence>
<dbReference type="Gene3D" id="3.30.420.10">
    <property type="entry name" value="Ribonuclease H-like superfamily/Ribonuclease H"/>
    <property type="match status" value="1"/>
</dbReference>
<evidence type="ECO:0000256" key="1">
    <source>
        <dbReference type="ARBA" id="ARBA00000563"/>
    </source>
</evidence>
<keyword evidence="11 20" id="KW-1133">Transmembrane helix</keyword>
<dbReference type="SMART" id="SM00474">
    <property type="entry name" value="35EXOc"/>
    <property type="match status" value="1"/>
</dbReference>
<feature type="region of interest" description="Disordered" evidence="19">
    <location>
        <begin position="290"/>
        <end position="327"/>
    </location>
</feature>
<evidence type="ECO:0000256" key="13">
    <source>
        <dbReference type="ARBA" id="ARBA00023136"/>
    </source>
</evidence>
<keyword evidence="6 20" id="KW-0812">Transmembrane</keyword>
<evidence type="ECO:0000256" key="20">
    <source>
        <dbReference type="SAM" id="Phobius"/>
    </source>
</evidence>
<evidence type="ECO:0000256" key="8">
    <source>
        <dbReference type="ARBA" id="ARBA00022723"/>
    </source>
</evidence>
<evidence type="ECO:0000256" key="3">
    <source>
        <dbReference type="ARBA" id="ARBA00001946"/>
    </source>
</evidence>
<dbReference type="GO" id="GO:0046872">
    <property type="term" value="F:metal ion binding"/>
    <property type="evidence" value="ECO:0007669"/>
    <property type="project" value="UniProtKB-KW"/>
</dbReference>
<keyword evidence="23" id="KW-1185">Reference proteome</keyword>
<dbReference type="Proteomes" id="UP001181693">
    <property type="component" value="Unassembled WGS sequence"/>
</dbReference>
<feature type="domain" description="3'-5' exonuclease" evidence="21">
    <location>
        <begin position="78"/>
        <end position="261"/>
    </location>
</feature>
<dbReference type="AlphaFoldDB" id="A0AAV2ZHD8"/>
<protein>
    <recommendedName>
        <fullName evidence="16">Exonuclease 3'-5' domain-containing protein 2</fullName>
        <ecNumber evidence="5">3.1.11.1</ecNumber>
    </recommendedName>
    <alternativeName>
        <fullName evidence="18">3'-5' exoribonuclease EXD2</fullName>
    </alternativeName>
    <alternativeName>
        <fullName evidence="17">Exonuclease 3'-5' domain-like-containing protein 2</fullName>
    </alternativeName>
</protein>
<dbReference type="InterPro" id="IPR036397">
    <property type="entry name" value="RNaseH_sf"/>
</dbReference>
<comment type="catalytic activity">
    <reaction evidence="1">
        <text>Exonucleolytic cleavage in the 3'- to 5'-direction to yield nucleoside 5'-phosphates.</text>
        <dbReference type="EC" id="3.1.11.1"/>
    </reaction>
</comment>
<evidence type="ECO:0000313" key="23">
    <source>
        <dbReference type="Proteomes" id="UP001181693"/>
    </source>
</evidence>
<dbReference type="GO" id="GO:0006310">
    <property type="term" value="P:DNA recombination"/>
    <property type="evidence" value="ECO:0007669"/>
    <property type="project" value="UniProtKB-ARBA"/>
</dbReference>
<evidence type="ECO:0000256" key="9">
    <source>
        <dbReference type="ARBA" id="ARBA00022801"/>
    </source>
</evidence>
<dbReference type="PROSITE" id="PS51257">
    <property type="entry name" value="PROKAR_LIPOPROTEIN"/>
    <property type="match status" value="1"/>
</dbReference>